<evidence type="ECO:0008006" key="3">
    <source>
        <dbReference type="Google" id="ProtNLM"/>
    </source>
</evidence>
<keyword evidence="2" id="KW-1185">Reference proteome</keyword>
<evidence type="ECO:0000313" key="2">
    <source>
        <dbReference type="Proteomes" id="UP000077726"/>
    </source>
</evidence>
<accession>A0A1B6W0I2</accession>
<comment type="caution">
    <text evidence="1">The sequence shown here is derived from an EMBL/GenBank/DDBJ whole genome shotgun (WGS) entry which is preliminary data.</text>
</comment>
<dbReference type="EMBL" id="LXSQ01000007">
    <property type="protein sequence ID" value="OAM44139.1"/>
    <property type="molecule type" value="Genomic_DNA"/>
</dbReference>
<dbReference type="AlphaFoldDB" id="A0A1B6W0I2"/>
<dbReference type="STRING" id="1795832.A7Q00_02645"/>
<gene>
    <name evidence="1" type="ORF">A7Q00_02645</name>
</gene>
<dbReference type="OrthoDB" id="1148327at2"/>
<proteinExistence type="predicted"/>
<evidence type="ECO:0000313" key="1">
    <source>
        <dbReference type="EMBL" id="OAM44139.1"/>
    </source>
</evidence>
<dbReference type="Proteomes" id="UP000077726">
    <property type="component" value="Unassembled WGS sequence"/>
</dbReference>
<name>A0A1B6W0I2_9NEIS</name>
<dbReference type="RefSeq" id="WP_064089098.1">
    <property type="nucleotide sequence ID" value="NZ_LXSQ01000007.1"/>
</dbReference>
<sequence>MDKQQAFANMVFQKTAAALAGLPEEMRDDVYALSFWVRGGDEWLPGLSVSYNTCGQFEEKKGETLNQDDEAKWNYAYWLQDEAELLGVDAYRNKQELQAWLANAPFAYTEEQYEAMFDGDDEDESSGTGEKSGEFYQAFVETQIAVVQRLFAEGVIAGTFGKNIPVLVHELEYYDAPLSWTERANPEGLADEFLSYWRSQWRSQ</sequence>
<reference evidence="2" key="1">
    <citation type="submission" date="2016-05" db="EMBL/GenBank/DDBJ databases">
        <title>Draft genome of Corynebacterium afermentans subsp. afermentans LCDC 88199T.</title>
        <authorList>
            <person name="Bernier A.-M."/>
            <person name="Bernard K."/>
        </authorList>
    </citation>
    <scope>NUCLEOTIDE SEQUENCE [LARGE SCALE GENOMIC DNA]</scope>
    <source>
        <strain evidence="2">NML130454</strain>
    </source>
</reference>
<organism evidence="1 2">
    <name type="scientific">Eikenella halliae</name>
    <dbReference type="NCBI Taxonomy" id="1795832"/>
    <lineage>
        <taxon>Bacteria</taxon>
        <taxon>Pseudomonadati</taxon>
        <taxon>Pseudomonadota</taxon>
        <taxon>Betaproteobacteria</taxon>
        <taxon>Neisseriales</taxon>
        <taxon>Neisseriaceae</taxon>
        <taxon>Eikenella</taxon>
    </lineage>
</organism>
<protein>
    <recommendedName>
        <fullName evidence="3">DUF4303 domain-containing protein</fullName>
    </recommendedName>
</protein>